<feature type="domain" description="Luciferase-like" evidence="3">
    <location>
        <begin position="17"/>
        <end position="216"/>
    </location>
</feature>
<dbReference type="SUPFAM" id="SSF51679">
    <property type="entry name" value="Bacterial luciferase-like"/>
    <property type="match status" value="1"/>
</dbReference>
<gene>
    <name evidence="4" type="ORF">BCF74_1124</name>
</gene>
<keyword evidence="5" id="KW-1185">Reference proteome</keyword>
<dbReference type="Gene3D" id="3.20.20.30">
    <property type="entry name" value="Luciferase-like domain"/>
    <property type="match status" value="1"/>
</dbReference>
<evidence type="ECO:0000313" key="5">
    <source>
        <dbReference type="Proteomes" id="UP000237822"/>
    </source>
</evidence>
<reference evidence="4 5" key="1">
    <citation type="submission" date="2018-03" db="EMBL/GenBank/DDBJ databases">
        <title>Genomic Encyclopedia of Archaeal and Bacterial Type Strains, Phase II (KMG-II): from individual species to whole genera.</title>
        <authorList>
            <person name="Goeker M."/>
        </authorList>
    </citation>
    <scope>NUCLEOTIDE SEQUENCE [LARGE SCALE GENOMIC DNA]</scope>
    <source>
        <strain evidence="4 5">ATCC BAA-1496</strain>
    </source>
</reference>
<dbReference type="AlphaFoldDB" id="A0A2T0UK30"/>
<feature type="region of interest" description="Disordered" evidence="2">
    <location>
        <begin position="283"/>
        <end position="304"/>
    </location>
</feature>
<dbReference type="GO" id="GO:0016705">
    <property type="term" value="F:oxidoreductase activity, acting on paired donors, with incorporation or reduction of molecular oxygen"/>
    <property type="evidence" value="ECO:0007669"/>
    <property type="project" value="InterPro"/>
</dbReference>
<keyword evidence="1" id="KW-0560">Oxidoreductase</keyword>
<dbReference type="InterPro" id="IPR011251">
    <property type="entry name" value="Luciferase-like_dom"/>
</dbReference>
<dbReference type="EMBL" id="PVTI01000012">
    <property type="protein sequence ID" value="PRY58187.1"/>
    <property type="molecule type" value="Genomic_DNA"/>
</dbReference>
<dbReference type="PANTHER" id="PTHR43244">
    <property type="match status" value="1"/>
</dbReference>
<organism evidence="4 5">
    <name type="scientific">Knoellia remsis</name>
    <dbReference type="NCBI Taxonomy" id="407159"/>
    <lineage>
        <taxon>Bacteria</taxon>
        <taxon>Bacillati</taxon>
        <taxon>Actinomycetota</taxon>
        <taxon>Actinomycetes</taxon>
        <taxon>Micrococcales</taxon>
        <taxon>Intrasporangiaceae</taxon>
        <taxon>Knoellia</taxon>
    </lineage>
</organism>
<feature type="compositionally biased region" description="Low complexity" evidence="2">
    <location>
        <begin position="292"/>
        <end position="304"/>
    </location>
</feature>
<evidence type="ECO:0000259" key="3">
    <source>
        <dbReference type="Pfam" id="PF00296"/>
    </source>
</evidence>
<keyword evidence="4" id="KW-0503">Monooxygenase</keyword>
<sequence length="304" mass="32860">MTKSLLRHGISILPDLPWREAEPRWRAVEEMGFAHAWVYDHLVWGGLPDATWFPAVPTLAAAAGVTSRIGLGTFVTSPNFRHPYVFARDVLALDDLSGGRVICGLGTGGDLDSAILGESHTVKERVDRFHEYVPLLDRLLREDHVDHEGEWYAVRDARTLPGPVRDRVPFVVAANGPRSLRLAAKYGDGWVTTGPSVESLDEWWARVGELAERFSALEDSAGKARYLLLDASPQFSLSSVGVYEEMTGRAAELGFTDTITHWPRSSEPYAGSEATLEEVAARFGTGGGAGGDVASDGAGASPSS</sequence>
<dbReference type="Pfam" id="PF00296">
    <property type="entry name" value="Bac_luciferase"/>
    <property type="match status" value="1"/>
</dbReference>
<dbReference type="GO" id="GO:0004497">
    <property type="term" value="F:monooxygenase activity"/>
    <property type="evidence" value="ECO:0007669"/>
    <property type="project" value="UniProtKB-KW"/>
</dbReference>
<dbReference type="InterPro" id="IPR050564">
    <property type="entry name" value="F420-G6PD/mer"/>
</dbReference>
<comment type="caution">
    <text evidence="4">The sequence shown here is derived from an EMBL/GenBank/DDBJ whole genome shotgun (WGS) entry which is preliminary data.</text>
</comment>
<name>A0A2T0UK30_9MICO</name>
<dbReference type="InterPro" id="IPR036661">
    <property type="entry name" value="Luciferase-like_sf"/>
</dbReference>
<proteinExistence type="predicted"/>
<dbReference type="RefSeq" id="WP_425432815.1">
    <property type="nucleotide sequence ID" value="NZ_PVTI01000012.1"/>
</dbReference>
<accession>A0A2T0UK30</accession>
<evidence type="ECO:0000313" key="4">
    <source>
        <dbReference type="EMBL" id="PRY58187.1"/>
    </source>
</evidence>
<dbReference type="PANTHER" id="PTHR43244:SF1">
    <property type="entry name" value="5,10-METHYLENETETRAHYDROMETHANOPTERIN REDUCTASE"/>
    <property type="match status" value="1"/>
</dbReference>
<evidence type="ECO:0000256" key="2">
    <source>
        <dbReference type="SAM" id="MobiDB-lite"/>
    </source>
</evidence>
<protein>
    <submittedName>
        <fullName evidence="4">Luciferase-like monooxygenase</fullName>
    </submittedName>
</protein>
<evidence type="ECO:0000256" key="1">
    <source>
        <dbReference type="ARBA" id="ARBA00023002"/>
    </source>
</evidence>
<dbReference type="Proteomes" id="UP000237822">
    <property type="component" value="Unassembled WGS sequence"/>
</dbReference>